<evidence type="ECO:0000313" key="2">
    <source>
        <dbReference type="EMBL" id="CAD8428802.1"/>
    </source>
</evidence>
<dbReference type="AlphaFoldDB" id="A0A7S0GMD0"/>
<evidence type="ECO:0000256" key="1">
    <source>
        <dbReference type="SAM" id="MobiDB-lite"/>
    </source>
</evidence>
<accession>A0A7S0GMD0</accession>
<name>A0A7S0GMD0_MICPS</name>
<gene>
    <name evidence="2" type="ORF">MSP1401_LOCUS76</name>
</gene>
<reference evidence="2" key="1">
    <citation type="submission" date="2021-01" db="EMBL/GenBank/DDBJ databases">
        <authorList>
            <person name="Corre E."/>
            <person name="Pelletier E."/>
            <person name="Niang G."/>
            <person name="Scheremetjew M."/>
            <person name="Finn R."/>
            <person name="Kale V."/>
            <person name="Holt S."/>
            <person name="Cochrane G."/>
            <person name="Meng A."/>
            <person name="Brown T."/>
            <person name="Cohen L."/>
        </authorList>
    </citation>
    <scope>NUCLEOTIDE SEQUENCE</scope>
    <source>
        <strain evidence="2">CCAC1681</strain>
    </source>
</reference>
<feature type="region of interest" description="Disordered" evidence="1">
    <location>
        <begin position="1"/>
        <end position="29"/>
    </location>
</feature>
<organism evidence="2">
    <name type="scientific">Micromonas pusilla</name>
    <name type="common">Picoplanktonic green alga</name>
    <name type="synonym">Chromulina pusilla</name>
    <dbReference type="NCBI Taxonomy" id="38833"/>
    <lineage>
        <taxon>Eukaryota</taxon>
        <taxon>Viridiplantae</taxon>
        <taxon>Chlorophyta</taxon>
        <taxon>Mamiellophyceae</taxon>
        <taxon>Mamiellales</taxon>
        <taxon>Mamiellaceae</taxon>
        <taxon>Micromonas</taxon>
    </lineage>
</organism>
<proteinExistence type="predicted"/>
<sequence length="358" mass="38453">MSAFSSLAASTASARFPAGATGAPSRSSKIGTLSAFSGRARSVRASASPASLDADFAAAASGEWEGHRVYFDATGAPTPIPEKFMPPAFKEWGQVLVDWQSQCAMNVTPDEGIYARELRFIPTAGCEADSSTVETQWDRRVDASEVSPAAVADDAAKAVARGSYNAGPLFLDPGAEDGAEAVVEHCLGFDDKPKSPGAEGKRSRVRVQQTLRFDDAEKMWALFSISAWKEFYYEPFNNAASLCASCGGPNKWGEYPVMPSETFTEGTWEGDVWDGFLGQSDGLVLLPTGIYSEVVTDKTTGDFVCSAGWFVPDRDASYLPPSRDVETHLISRRSYGDDGALRHATFAKRERASTSAKK</sequence>
<dbReference type="EMBL" id="HBEN01000084">
    <property type="protein sequence ID" value="CAD8428802.1"/>
    <property type="molecule type" value="Transcribed_RNA"/>
</dbReference>
<protein>
    <submittedName>
        <fullName evidence="2">Uncharacterized protein</fullName>
    </submittedName>
</protein>
<feature type="compositionally biased region" description="Low complexity" evidence="1">
    <location>
        <begin position="1"/>
        <end position="14"/>
    </location>
</feature>